<dbReference type="AlphaFoldDB" id="A0A6F9DK39"/>
<feature type="region of interest" description="Disordered" evidence="1">
    <location>
        <begin position="266"/>
        <end position="295"/>
    </location>
</feature>
<feature type="region of interest" description="Disordered" evidence="1">
    <location>
        <begin position="340"/>
        <end position="364"/>
    </location>
</feature>
<evidence type="ECO:0000256" key="1">
    <source>
        <dbReference type="SAM" id="MobiDB-lite"/>
    </source>
</evidence>
<proteinExistence type="evidence at transcript level"/>
<feature type="region of interest" description="Disordered" evidence="1">
    <location>
        <begin position="218"/>
        <end position="251"/>
    </location>
</feature>
<organism evidence="2">
    <name type="scientific">Phallusia mammillata</name>
    <dbReference type="NCBI Taxonomy" id="59560"/>
    <lineage>
        <taxon>Eukaryota</taxon>
        <taxon>Metazoa</taxon>
        <taxon>Chordata</taxon>
        <taxon>Tunicata</taxon>
        <taxon>Ascidiacea</taxon>
        <taxon>Phlebobranchia</taxon>
        <taxon>Ascidiidae</taxon>
        <taxon>Phallusia</taxon>
    </lineage>
</organism>
<feature type="region of interest" description="Disordered" evidence="1">
    <location>
        <begin position="300"/>
        <end position="319"/>
    </location>
</feature>
<accession>A0A6F9DK39</accession>
<dbReference type="EMBL" id="LR787486">
    <property type="protein sequence ID" value="CAB3263348.1"/>
    <property type="molecule type" value="mRNA"/>
</dbReference>
<gene>
    <name evidence="2" type="primary">LOC108950889</name>
</gene>
<protein>
    <submittedName>
        <fullName evidence="2">Uncharacterized protein LOC108950889</fullName>
    </submittedName>
</protein>
<feature type="compositionally biased region" description="Low complexity" evidence="1">
    <location>
        <begin position="310"/>
        <end position="319"/>
    </location>
</feature>
<sequence>MSLSLSHDNQLRPQRRLGLLRNSYPDHVIGSSRNVHDVRQCCSAFARNLRSSPETNTRSRRSPTQRTRLEQRALLVCKEKLEKLRCIRNDNAQMMVNKNFEGEEDKSLLSSISLHHVTHPAYRLPSKPATAPPLGGMPSPFYGTLAYKIYEDDAFAPPTNEKRLLGRPRSLPGREFSFRTDEMGSSDFVAYRPNEVKRCYELASDTANQLFPAERRPWRVSGQRNTGARSRIQSEPVPPNTSPPMSRTFRSGSAPTLFFSGATRSRKLTVSPPKQGTVPNTPRMKRQVGSRVPQRRCNPQIRADRPRTPPSVTTRVSTSRAGSRGWVTFDEGPLGVVGEHFEPCKTRPNTSKFHRPPTDTKVSKPTPAVREITVVPSDSYQAEKESQNDCRGSALNQCHCKSVRFSCSENTVYEYQTSDPIAV</sequence>
<evidence type="ECO:0000313" key="2">
    <source>
        <dbReference type="EMBL" id="CAB3263348.1"/>
    </source>
</evidence>
<feature type="compositionally biased region" description="Polar residues" evidence="1">
    <location>
        <begin position="222"/>
        <end position="233"/>
    </location>
</feature>
<reference evidence="2" key="1">
    <citation type="submission" date="2020-04" db="EMBL/GenBank/DDBJ databases">
        <authorList>
            <person name="Neveu A P."/>
        </authorList>
    </citation>
    <scope>NUCLEOTIDE SEQUENCE</scope>
    <source>
        <tissue evidence="2">Whole embryo</tissue>
    </source>
</reference>
<name>A0A6F9DK39_9ASCI</name>